<dbReference type="RefSeq" id="WP_072737165.1">
    <property type="nucleotide sequence ID" value="NZ_CP048813.1"/>
</dbReference>
<evidence type="ECO:0000259" key="3">
    <source>
        <dbReference type="PROSITE" id="PS50977"/>
    </source>
</evidence>
<dbReference type="EMBL" id="FNDN01000004">
    <property type="protein sequence ID" value="SDH93771.1"/>
    <property type="molecule type" value="Genomic_DNA"/>
</dbReference>
<keyword evidence="1 2" id="KW-0238">DNA-binding</keyword>
<name>A0A1G8GHF2_9NOCA</name>
<evidence type="ECO:0000313" key="4">
    <source>
        <dbReference type="EMBL" id="SDH93771.1"/>
    </source>
</evidence>
<reference evidence="4 5" key="1">
    <citation type="submission" date="2016-10" db="EMBL/GenBank/DDBJ databases">
        <authorList>
            <person name="de Groot N.N."/>
        </authorList>
    </citation>
    <scope>NUCLEOTIDE SEQUENCE [LARGE SCALE GENOMIC DNA]</scope>
    <source>
        <strain evidence="4 5">DSM 44892</strain>
    </source>
</reference>
<proteinExistence type="predicted"/>
<dbReference type="InterPro" id="IPR001647">
    <property type="entry name" value="HTH_TetR"/>
</dbReference>
<evidence type="ECO:0000256" key="1">
    <source>
        <dbReference type="ARBA" id="ARBA00023125"/>
    </source>
</evidence>
<evidence type="ECO:0000313" key="5">
    <source>
        <dbReference type="Proteomes" id="UP000183263"/>
    </source>
</evidence>
<feature type="domain" description="HTH tetR-type" evidence="3">
    <location>
        <begin position="15"/>
        <end position="74"/>
    </location>
</feature>
<dbReference type="GO" id="GO:0003700">
    <property type="term" value="F:DNA-binding transcription factor activity"/>
    <property type="evidence" value="ECO:0007669"/>
    <property type="project" value="TreeGrafter"/>
</dbReference>
<dbReference type="SUPFAM" id="SSF48498">
    <property type="entry name" value="Tetracyclin repressor-like, C-terminal domain"/>
    <property type="match status" value="1"/>
</dbReference>
<dbReference type="InterPro" id="IPR050109">
    <property type="entry name" value="HTH-type_TetR-like_transc_reg"/>
</dbReference>
<dbReference type="Pfam" id="PF00440">
    <property type="entry name" value="TetR_N"/>
    <property type="match status" value="1"/>
</dbReference>
<dbReference type="SUPFAM" id="SSF46689">
    <property type="entry name" value="Homeodomain-like"/>
    <property type="match status" value="1"/>
</dbReference>
<dbReference type="Gene3D" id="1.10.357.10">
    <property type="entry name" value="Tetracycline Repressor, domain 2"/>
    <property type="match status" value="1"/>
</dbReference>
<protein>
    <submittedName>
        <fullName evidence="4">DNA-binding transcriptional regulator, AcrR family</fullName>
    </submittedName>
</protein>
<dbReference type="GO" id="GO:0000976">
    <property type="term" value="F:transcription cis-regulatory region binding"/>
    <property type="evidence" value="ECO:0007669"/>
    <property type="project" value="TreeGrafter"/>
</dbReference>
<gene>
    <name evidence="4" type="ORF">SAMN05444695_104100</name>
</gene>
<dbReference type="AlphaFoldDB" id="A0A1G8GHF2"/>
<dbReference type="InterPro" id="IPR009057">
    <property type="entry name" value="Homeodomain-like_sf"/>
</dbReference>
<dbReference type="PANTHER" id="PTHR30055">
    <property type="entry name" value="HTH-TYPE TRANSCRIPTIONAL REGULATOR RUTR"/>
    <property type="match status" value="1"/>
</dbReference>
<dbReference type="PROSITE" id="PS50977">
    <property type="entry name" value="HTH_TETR_2"/>
    <property type="match status" value="1"/>
</dbReference>
<accession>A0A1G8GHF2</accession>
<sequence length="219" mass="24047">MAVDGRATRWQDHKAERRTRILDAAMGAIETEGPDVGVATVADRAGVPRSVVYRIFADRGDLDEQLRVRIIERLMEQLSPTLTPQGTIQEAIARAVSAYMRWIVEHPRLHQFLGTGSPSRRTTGSRVVTGTKTAIALHLTGLLEEVLVHLGGDGDAAEPLAFGIIGLVDVSVNRWITHPTVDSPELSAFLEVSIWQVLYANLRRMGIDLDPATPISDLR</sequence>
<organism evidence="4 5">
    <name type="scientific">Rhodococcus triatomae</name>
    <dbReference type="NCBI Taxonomy" id="300028"/>
    <lineage>
        <taxon>Bacteria</taxon>
        <taxon>Bacillati</taxon>
        <taxon>Actinomycetota</taxon>
        <taxon>Actinomycetes</taxon>
        <taxon>Mycobacteriales</taxon>
        <taxon>Nocardiaceae</taxon>
        <taxon>Rhodococcus</taxon>
    </lineage>
</organism>
<feature type="DNA-binding region" description="H-T-H motif" evidence="2">
    <location>
        <begin position="37"/>
        <end position="56"/>
    </location>
</feature>
<dbReference type="Proteomes" id="UP000183263">
    <property type="component" value="Unassembled WGS sequence"/>
</dbReference>
<keyword evidence="5" id="KW-1185">Reference proteome</keyword>
<evidence type="ECO:0000256" key="2">
    <source>
        <dbReference type="PROSITE-ProRule" id="PRU00335"/>
    </source>
</evidence>
<dbReference type="InterPro" id="IPR036271">
    <property type="entry name" value="Tet_transcr_reg_TetR-rel_C_sf"/>
</dbReference>
<dbReference type="PANTHER" id="PTHR30055:SF160">
    <property type="entry name" value="TRANSCRIPTIONAL REGULATORY PROTEIN (PROBABLY ASNC-FAMILY)-RELATED"/>
    <property type="match status" value="1"/>
</dbReference>